<evidence type="ECO:0000256" key="4">
    <source>
        <dbReference type="ARBA" id="ARBA00022692"/>
    </source>
</evidence>
<keyword evidence="4 9" id="KW-0812">Transmembrane</keyword>
<keyword evidence="5" id="KW-0029">Amino-acid transport</keyword>
<comment type="subcellular location">
    <subcellularLocation>
        <location evidence="1">Cell membrane</location>
        <topology evidence="1">Multi-pass membrane protein</topology>
    </subcellularLocation>
</comment>
<dbReference type="Proteomes" id="UP001177160">
    <property type="component" value="Unassembled WGS sequence"/>
</dbReference>
<evidence type="ECO:0000313" key="10">
    <source>
        <dbReference type="EMBL" id="MCV2232316.1"/>
    </source>
</evidence>
<dbReference type="InterPro" id="IPR052157">
    <property type="entry name" value="BCAA_transport_permease"/>
</dbReference>
<proteinExistence type="inferred from homology"/>
<reference evidence="10" key="1">
    <citation type="submission" date="2022-09" db="EMBL/GenBank/DDBJ databases">
        <title>Novel Mycoplasma species identified in domestic and wild animals.</title>
        <authorList>
            <person name="Volokhov D.V."/>
            <person name="Furtak V.A."/>
            <person name="Zagorodnyaya T.A."/>
        </authorList>
    </citation>
    <scope>NUCLEOTIDE SEQUENCE</scope>
    <source>
        <strain evidence="10">Oakley</strain>
    </source>
</reference>
<evidence type="ECO:0000256" key="9">
    <source>
        <dbReference type="SAM" id="Phobius"/>
    </source>
</evidence>
<gene>
    <name evidence="10" type="ORF">N7548_05680</name>
</gene>
<feature type="transmembrane region" description="Helical" evidence="9">
    <location>
        <begin position="108"/>
        <end position="127"/>
    </location>
</feature>
<protein>
    <submittedName>
        <fullName evidence="10">Branched-chain amino acid ABC transporter permease</fullName>
    </submittedName>
</protein>
<keyword evidence="6 9" id="KW-1133">Transmembrane helix</keyword>
<organism evidence="10 11">
    <name type="scientific">Paracholeplasma manati</name>
    <dbReference type="NCBI Taxonomy" id="591373"/>
    <lineage>
        <taxon>Bacteria</taxon>
        <taxon>Bacillati</taxon>
        <taxon>Mycoplasmatota</taxon>
        <taxon>Mollicutes</taxon>
        <taxon>Acholeplasmatales</taxon>
        <taxon>Acholeplasmataceae</taxon>
        <taxon>Paracholeplasma</taxon>
    </lineage>
</organism>
<feature type="transmembrane region" description="Helical" evidence="9">
    <location>
        <begin position="154"/>
        <end position="176"/>
    </location>
</feature>
<evidence type="ECO:0000256" key="3">
    <source>
        <dbReference type="ARBA" id="ARBA00022475"/>
    </source>
</evidence>
<dbReference type="EMBL" id="JAOVQM010000003">
    <property type="protein sequence ID" value="MCV2232316.1"/>
    <property type="molecule type" value="Genomic_DNA"/>
</dbReference>
<dbReference type="PANTHER" id="PTHR11795">
    <property type="entry name" value="BRANCHED-CHAIN AMINO ACID TRANSPORT SYSTEM PERMEASE PROTEIN LIVH"/>
    <property type="match status" value="1"/>
</dbReference>
<evidence type="ECO:0000256" key="1">
    <source>
        <dbReference type="ARBA" id="ARBA00004651"/>
    </source>
</evidence>
<evidence type="ECO:0000313" key="11">
    <source>
        <dbReference type="Proteomes" id="UP001177160"/>
    </source>
</evidence>
<feature type="transmembrane region" description="Helical" evidence="9">
    <location>
        <begin position="291"/>
        <end position="312"/>
    </location>
</feature>
<comment type="caution">
    <text evidence="10">The sequence shown here is derived from an EMBL/GenBank/DDBJ whole genome shotgun (WGS) entry which is preliminary data.</text>
</comment>
<keyword evidence="7 9" id="KW-0472">Membrane</keyword>
<feature type="transmembrane region" description="Helical" evidence="9">
    <location>
        <begin position="207"/>
        <end position="229"/>
    </location>
</feature>
<dbReference type="PANTHER" id="PTHR11795:SF445">
    <property type="entry name" value="AMINO ACID ABC TRANSPORTER PERMEASE PROTEIN"/>
    <property type="match status" value="1"/>
</dbReference>
<evidence type="ECO:0000256" key="7">
    <source>
        <dbReference type="ARBA" id="ARBA00023136"/>
    </source>
</evidence>
<keyword evidence="3" id="KW-1003">Cell membrane</keyword>
<dbReference type="RefSeq" id="WP_263608501.1">
    <property type="nucleotide sequence ID" value="NZ_JAOVQM010000003.1"/>
</dbReference>
<sequence length="320" mass="34536">MREIINLLFLGLQDSSILALVTLGIVIIYKTSFTTNFAQGSIATISAYTVTALFDTWLKQYFSVEQAWIGLVISIIIGIIIGAGFGVFIDTMIIRKSKYSNPVSKQMITMGVILMISGLISVVFTSLRMETRTPKALVPWNITLKFAGQPNLTLSGHGFLAIVISTIVITAIFIALKYTKWGIGVRATASNEKVAGMMGINTKMITAMSWGLAGGLGALAASLYAPLIFTLGPDMMVIMQVNGFLAGVLGGFYTFGGPIAAALMITFARVIIKDLLFGVNINILGSNIDQWVLTFVYFLLLIVILIKPVGIFGKKIAKKV</sequence>
<evidence type="ECO:0000256" key="2">
    <source>
        <dbReference type="ARBA" id="ARBA00022448"/>
    </source>
</evidence>
<keyword evidence="2" id="KW-0813">Transport</keyword>
<dbReference type="InterPro" id="IPR001851">
    <property type="entry name" value="ABC_transp_permease"/>
</dbReference>
<evidence type="ECO:0000256" key="8">
    <source>
        <dbReference type="ARBA" id="ARBA00037998"/>
    </source>
</evidence>
<dbReference type="Pfam" id="PF02653">
    <property type="entry name" value="BPD_transp_2"/>
    <property type="match status" value="1"/>
</dbReference>
<evidence type="ECO:0000256" key="5">
    <source>
        <dbReference type="ARBA" id="ARBA00022970"/>
    </source>
</evidence>
<comment type="similarity">
    <text evidence="8">Belongs to the binding-protein-dependent transport system permease family. LivHM subfamily.</text>
</comment>
<accession>A0ABT2Y6F6</accession>
<feature type="transmembrane region" description="Helical" evidence="9">
    <location>
        <begin position="67"/>
        <end position="88"/>
    </location>
</feature>
<keyword evidence="11" id="KW-1185">Reference proteome</keyword>
<evidence type="ECO:0000256" key="6">
    <source>
        <dbReference type="ARBA" id="ARBA00022989"/>
    </source>
</evidence>
<name>A0ABT2Y6F6_9MOLU</name>
<dbReference type="CDD" id="cd06582">
    <property type="entry name" value="TM_PBP1_LivH_like"/>
    <property type="match status" value="1"/>
</dbReference>
<feature type="transmembrane region" description="Helical" evidence="9">
    <location>
        <begin position="7"/>
        <end position="29"/>
    </location>
</feature>